<proteinExistence type="predicted"/>
<sequence>MTFRPITVYVVACDARGCTQTVQFYDYDADRHYELQLDAPEMSAGLRREIAEQGWIVSGRLLCPDDAKAATETAVERIEIELTHEPLFDIQQQAISEEGSR</sequence>
<dbReference type="Proteomes" id="UP000829992">
    <property type="component" value="Chromosome"/>
</dbReference>
<protein>
    <recommendedName>
        <fullName evidence="3">Ferredoxin</fullName>
    </recommendedName>
</protein>
<keyword evidence="2" id="KW-1185">Reference proteome</keyword>
<dbReference type="EMBL" id="CP097289">
    <property type="protein sequence ID" value="UQT54429.1"/>
    <property type="molecule type" value="Genomic_DNA"/>
</dbReference>
<evidence type="ECO:0000313" key="2">
    <source>
        <dbReference type="Proteomes" id="UP000829992"/>
    </source>
</evidence>
<evidence type="ECO:0008006" key="3">
    <source>
        <dbReference type="Google" id="ProtNLM"/>
    </source>
</evidence>
<evidence type="ECO:0000313" key="1">
    <source>
        <dbReference type="EMBL" id="UQT54429.1"/>
    </source>
</evidence>
<organism evidence="1 2">
    <name type="scientific">Streptomyces durmitorensis</name>
    <dbReference type="NCBI Taxonomy" id="319947"/>
    <lineage>
        <taxon>Bacteria</taxon>
        <taxon>Bacillati</taxon>
        <taxon>Actinomycetota</taxon>
        <taxon>Actinomycetes</taxon>
        <taxon>Kitasatosporales</taxon>
        <taxon>Streptomycetaceae</taxon>
        <taxon>Streptomyces</taxon>
    </lineage>
</organism>
<dbReference type="RefSeq" id="WP_249585925.1">
    <property type="nucleotide sequence ID" value="NZ_BAAAQL010000002.1"/>
</dbReference>
<reference evidence="1 2" key="1">
    <citation type="submission" date="2022-05" db="EMBL/GenBank/DDBJ databases">
        <authorList>
            <person name="Zhou X."/>
            <person name="Li K."/>
            <person name="Man Y."/>
        </authorList>
    </citation>
    <scope>NUCLEOTIDE SEQUENCE [LARGE SCALE GENOMIC DNA]</scope>
    <source>
        <strain evidence="1 2">MS405</strain>
    </source>
</reference>
<gene>
    <name evidence="1" type="ORF">M4V62_04605</name>
</gene>
<name>A0ABY4PNI8_9ACTN</name>
<accession>A0ABY4PNI8</accession>